<organism evidence="1 2">
    <name type="scientific">Arcanobacterium phocisimile</name>
    <dbReference type="NCBI Taxonomy" id="1302235"/>
    <lineage>
        <taxon>Bacteria</taxon>
        <taxon>Bacillati</taxon>
        <taxon>Actinomycetota</taxon>
        <taxon>Actinomycetes</taxon>
        <taxon>Actinomycetales</taxon>
        <taxon>Actinomycetaceae</taxon>
        <taxon>Arcanobacterium</taxon>
    </lineage>
</organism>
<keyword evidence="2" id="KW-1185">Reference proteome</keyword>
<protein>
    <recommendedName>
        <fullName evidence="3">Integrase catalytic domain-containing protein</fullName>
    </recommendedName>
</protein>
<reference evidence="1 2" key="1">
    <citation type="submission" date="2021-02" db="EMBL/GenBank/DDBJ databases">
        <title>Complete Genome Sequence of Arcanobacterium phocisimile strain DSM 26142T from a harbour seal.</title>
        <authorList>
            <person name="Borowiak M."/>
            <person name="Alssahen M."/>
            <person name="Malorny B."/>
            <person name="Laemmler C."/>
            <person name="Siebert U."/>
            <person name="Ploetz M."/>
            <person name="Abdulmawjood A."/>
        </authorList>
    </citation>
    <scope>NUCLEOTIDE SEQUENCE [LARGE SCALE GENOMIC DNA]</scope>
    <source>
        <strain evidence="1 2">DSM 26142</strain>
    </source>
</reference>
<gene>
    <name evidence="1" type="ORF">JTE88_06670</name>
</gene>
<dbReference type="Proteomes" id="UP000602653">
    <property type="component" value="Chromosome"/>
</dbReference>
<proteinExistence type="predicted"/>
<accession>A0ABX7IJZ6</accession>
<evidence type="ECO:0000313" key="1">
    <source>
        <dbReference type="EMBL" id="QRV03060.1"/>
    </source>
</evidence>
<sequence>MHTRTWSKVVGLEIVTFEWVNCWNETRLHQCLG</sequence>
<name>A0ABX7IJZ6_9ACTO</name>
<dbReference type="EMBL" id="CP070228">
    <property type="protein sequence ID" value="QRV03060.1"/>
    <property type="molecule type" value="Genomic_DNA"/>
</dbReference>
<evidence type="ECO:0000313" key="2">
    <source>
        <dbReference type="Proteomes" id="UP000602653"/>
    </source>
</evidence>
<evidence type="ECO:0008006" key="3">
    <source>
        <dbReference type="Google" id="ProtNLM"/>
    </source>
</evidence>